<dbReference type="EMBL" id="JAFHKS010000043">
    <property type="protein sequence ID" value="MBN3545444.1"/>
    <property type="molecule type" value="Genomic_DNA"/>
</dbReference>
<protein>
    <submittedName>
        <fullName evidence="1">Uncharacterized protein</fullName>
    </submittedName>
</protein>
<dbReference type="RefSeq" id="WP_188402324.1">
    <property type="nucleotide sequence ID" value="NZ_BMCE01000002.1"/>
</dbReference>
<comment type="caution">
    <text evidence="1">The sequence shown here is derived from an EMBL/GenBank/DDBJ whole genome shotgun (WGS) entry which is preliminary data.</text>
</comment>
<evidence type="ECO:0000313" key="1">
    <source>
        <dbReference type="EMBL" id="MBN3545444.1"/>
    </source>
</evidence>
<accession>A0ABS2ZB70</accession>
<sequence length="129" mass="15256">MPFWCPCIYDNVKQVDNILHKEEVEGYTVVLYEFTPERGNEELPKNLKTIEISFLSGSNDEGWRHERSGWMHYENDDLMMVSERFNRTDDKGNEVVNFNVNYGEVRNPKAEHASCFLGIEEKEPMKKYQ</sequence>
<organism evidence="1 2">
    <name type="scientific">Fictibacillus barbaricus</name>
    <dbReference type="NCBI Taxonomy" id="182136"/>
    <lineage>
        <taxon>Bacteria</taxon>
        <taxon>Bacillati</taxon>
        <taxon>Bacillota</taxon>
        <taxon>Bacilli</taxon>
        <taxon>Bacillales</taxon>
        <taxon>Fictibacillaceae</taxon>
        <taxon>Fictibacillus</taxon>
    </lineage>
</organism>
<evidence type="ECO:0000313" key="2">
    <source>
        <dbReference type="Proteomes" id="UP001319060"/>
    </source>
</evidence>
<gene>
    <name evidence="1" type="ORF">JYA64_09065</name>
</gene>
<keyword evidence="2" id="KW-1185">Reference proteome</keyword>
<reference evidence="1 2" key="1">
    <citation type="submission" date="2021-01" db="EMBL/GenBank/DDBJ databases">
        <title>Genome Sequencing of Type Strains.</title>
        <authorList>
            <person name="Lemaire J.F."/>
            <person name="Inderbitzin P."/>
            <person name="Collins S.B."/>
            <person name="Wespe N."/>
            <person name="Knight-Connoni V."/>
        </authorList>
    </citation>
    <scope>NUCLEOTIDE SEQUENCE [LARGE SCALE GENOMIC DNA]</scope>
    <source>
        <strain evidence="1 2">DSM 14730</strain>
    </source>
</reference>
<name>A0ABS2ZB70_9BACL</name>
<dbReference type="Proteomes" id="UP001319060">
    <property type="component" value="Unassembled WGS sequence"/>
</dbReference>
<proteinExistence type="predicted"/>